<reference evidence="1" key="5">
    <citation type="submission" date="2025-09" db="UniProtKB">
        <authorList>
            <consortium name="Ensembl"/>
        </authorList>
    </citation>
    <scope>IDENTIFICATION</scope>
</reference>
<dbReference type="Ensembl" id="ENST00000567200.1">
    <property type="protein sequence ID" value="ENSP00000458581.1"/>
    <property type="gene ID" value="ENSG00000102893.18"/>
</dbReference>
<dbReference type="VEuPathDB" id="HostDB:ENSG00000102893"/>
<dbReference type="ChiTaRS" id="PHKB">
    <property type="organism name" value="human"/>
</dbReference>
<dbReference type="Antibodypedia" id="28116">
    <property type="antibodies" value="180 antibodies from 29 providers"/>
</dbReference>
<dbReference type="GeneTree" id="ENSGT00950000183118"/>
<evidence type="ECO:0000313" key="2">
    <source>
        <dbReference type="Proteomes" id="UP000005640"/>
    </source>
</evidence>
<sequence>MACSPDAVVS</sequence>
<proteinExistence type="predicted"/>
<dbReference type="Ensembl" id="ENST00000567200.1">
    <property type="protein sequence ID" value="ENSP00000458581.1"/>
    <property type="gene ID" value="ENSG00000102893.19"/>
</dbReference>
<reference evidence="1" key="4">
    <citation type="submission" date="2025-08" db="UniProtKB">
        <authorList>
            <consortium name="Ensembl"/>
        </authorList>
    </citation>
    <scope>IDENTIFICATION</scope>
</reference>
<dbReference type="Bgee" id="ENSG00000102893">
    <property type="expression patterns" value="Expressed in adrenal tissue and 212 other cell types or tissues"/>
</dbReference>
<reference evidence="1 2" key="1">
    <citation type="journal article" date="2001" name="Nature">
        <title>Initial sequencing and analysis of the human genome.</title>
        <authorList>
            <consortium name="International Human Genome Sequencing Consortium"/>
            <person name="Lander E.S."/>
            <person name="Linton L.M."/>
            <person name="Birren B."/>
            <person name="Nusbaum C."/>
            <person name="Zody M.C."/>
            <person name="Baldwin J."/>
            <person name="Devon K."/>
            <person name="Dewar K."/>
            <person name="Doyle M."/>
            <person name="FitzHugh W."/>
            <person name="Funke R."/>
            <person name="Gage D."/>
            <person name="Harris K."/>
            <person name="Heaford A."/>
            <person name="Howland J."/>
            <person name="Kann L."/>
            <person name="Lehoczky J."/>
            <person name="LeVine R."/>
            <person name="McEwan P."/>
            <person name="McKernan K."/>
            <person name="Meldrim J."/>
            <person name="Mesirov J.P."/>
            <person name="Miranda C."/>
            <person name="Morris W."/>
            <person name="Naylor J."/>
            <person name="Raymond C."/>
            <person name="Rosetti M."/>
            <person name="Santos R."/>
            <person name="Sheridan A."/>
            <person name="Sougnez C."/>
            <person name="Stange-Thomann N."/>
            <person name="Stojanovic N."/>
            <person name="Subramanian A."/>
            <person name="Wyman D."/>
            <person name="Rogers J."/>
            <person name="Sulston J."/>
            <person name="Ainscough R."/>
            <person name="Beck S."/>
            <person name="Bentley D."/>
            <person name="Burton J."/>
            <person name="Clee C."/>
            <person name="Carter N."/>
            <person name="Coulson A."/>
            <person name="Deadman R."/>
            <person name="Deloukas P."/>
            <person name="Dunham A."/>
            <person name="Dunham I."/>
            <person name="Durbin R."/>
            <person name="French L."/>
            <person name="Grafham D."/>
            <person name="Gregory S."/>
            <person name="Hubbard T."/>
            <person name="Humphray S."/>
            <person name="Hunt A."/>
            <person name="Jones M."/>
            <person name="Lloyd C."/>
            <person name="McMurray A."/>
            <person name="Matthews L."/>
            <person name="Mercer S."/>
            <person name="Milne S."/>
            <person name="Mullikin J.C."/>
            <person name="Mungall A."/>
            <person name="Plumb R."/>
            <person name="Ross M."/>
            <person name="Shownkeen R."/>
            <person name="Sims S."/>
            <person name="Waterston R.H."/>
            <person name="Wilson R.K."/>
            <person name="Hillier L.W."/>
            <person name="McPherson J.D."/>
            <person name="Marra M.A."/>
            <person name="Mardis E.R."/>
            <person name="Fulton L.A."/>
            <person name="Chinwalla A.T."/>
            <person name="Pepin K.H."/>
            <person name="Gish W.R."/>
            <person name="Chissoe S.L."/>
            <person name="Wendl M.C."/>
            <person name="Delehaunty K.D."/>
            <person name="Miner T.L."/>
            <person name="Delehaunty A."/>
            <person name="Kramer J.B."/>
            <person name="Cook L.L."/>
            <person name="Fulton R.S."/>
            <person name="Johnson D.L."/>
            <person name="Minx P.J."/>
            <person name="Clifton S.W."/>
            <person name="Hawkins T."/>
            <person name="Branscomb E."/>
            <person name="Predki P."/>
            <person name="Richardson P."/>
            <person name="Wenning S."/>
            <person name="Slezak T."/>
            <person name="Doggett N."/>
            <person name="Cheng J.F."/>
            <person name="Olsen A."/>
            <person name="Lucas S."/>
            <person name="Elkin C."/>
            <person name="Uberbacher E."/>
            <person name="Frazier M."/>
            <person name="Gibbs R.A."/>
            <person name="Muzny D.M."/>
            <person name="Scherer S.E."/>
            <person name="Bouck J.B."/>
            <person name="Sodergren E.J."/>
            <person name="Worley K.C."/>
            <person name="Rives C.M."/>
            <person name="Gorrell J.H."/>
            <person name="Metzker M.L."/>
            <person name="Naylor S.L."/>
            <person name="Kucherlapati R.S."/>
            <person name="Nelson D.L."/>
            <person name="Weinstock G.M."/>
            <person name="Sakaki Y."/>
            <person name="Fujiyama A."/>
            <person name="Hattori M."/>
            <person name="Yada T."/>
            <person name="Toyoda A."/>
            <person name="Itoh T."/>
            <person name="Kawagoe C."/>
            <person name="Watanabe H."/>
            <person name="Totoki Y."/>
            <person name="Taylor T."/>
            <person name="Weissenbach J."/>
            <person name="Heilig R."/>
            <person name="Saurin W."/>
            <person name="Artiguenave F."/>
            <person name="Brottier P."/>
            <person name="Bruls T."/>
            <person name="Pelletier E."/>
            <person name="Robert C."/>
            <person name="Wincker P."/>
            <person name="Smith D.R."/>
            <person name="Doucette-Stamm L."/>
            <person name="Rubenfield M."/>
            <person name="Weinstock K."/>
            <person name="Lee H.M."/>
            <person name="Dubois J."/>
            <person name="Rosenthal A."/>
            <person name="Platzer M."/>
            <person name="Nyakatura G."/>
            <person name="Taudien S."/>
            <person name="Rump A."/>
            <person name="Yang H."/>
            <person name="Yu J."/>
            <person name="Wang J."/>
            <person name="Huang G."/>
            <person name="Gu J."/>
            <person name="Hood L."/>
            <person name="Rowen L."/>
            <person name="Madan A."/>
            <person name="Qin S."/>
            <person name="Davis R.W."/>
            <person name="Federspiel N.A."/>
            <person name="Abola A.P."/>
            <person name="Proctor M.J."/>
            <person name="Myers R.M."/>
            <person name="Schmutz J."/>
            <person name="Dickson M."/>
            <person name="Grimwood J."/>
            <person name="Cox D.R."/>
            <person name="Olson M.V."/>
            <person name="Kaul R."/>
            <person name="Raymond C."/>
            <person name="Shimizu N."/>
            <person name="Kawasaki K."/>
            <person name="Minoshima S."/>
            <person name="Evans G.A."/>
            <person name="Athanasiou M."/>
            <person name="Schultz R."/>
            <person name="Roe B.A."/>
            <person name="Chen F."/>
            <person name="Pan H."/>
            <person name="Ramser J."/>
            <person name="Lehrach H."/>
            <person name="Reinhardt R."/>
            <person name="McCombie W.R."/>
            <person name="de la Bastide M."/>
            <person name="Dedhia N."/>
            <person name="Blocker H."/>
            <person name="Hornischer K."/>
            <person name="Nordsiek G."/>
            <person name="Agarwala R."/>
            <person name="Aravind L."/>
            <person name="Bailey J.A."/>
            <person name="Bateman A."/>
            <person name="Batzoglou S."/>
            <person name="Birney E."/>
            <person name="Bork P."/>
            <person name="Brown D.G."/>
            <person name="Burge C.B."/>
            <person name="Cerutti L."/>
            <person name="Chen H.C."/>
            <person name="Church D."/>
            <person name="Clamp M."/>
            <person name="Copley R.R."/>
            <person name="Doerks T."/>
            <person name="Eddy S.R."/>
            <person name="Eichler E.E."/>
            <person name="Furey T.S."/>
            <person name="Galagan J."/>
            <person name="Gilbert J.G."/>
            <person name="Harmon C."/>
            <person name="Hayashizaki Y."/>
            <person name="Haussler D."/>
            <person name="Hermjakob H."/>
            <person name="Hokamp K."/>
            <person name="Jang W."/>
            <person name="Johnson L.S."/>
            <person name="Jones T.A."/>
            <person name="Kasif S."/>
            <person name="Kaspryzk A."/>
            <person name="Kennedy S."/>
            <person name="Kent W.J."/>
            <person name="Kitts P."/>
            <person name="Koonin E.V."/>
            <person name="Korf I."/>
            <person name="Kulp D."/>
            <person name="Lancet D."/>
            <person name="Lowe T.M."/>
            <person name="McLysaght A."/>
            <person name="Mikkelsen T."/>
            <person name="Moran J.V."/>
            <person name="Mulder N."/>
            <person name="Pollara V.J."/>
            <person name="Ponting C.P."/>
            <person name="Schuler G."/>
            <person name="Schultz J."/>
            <person name="Slater G."/>
            <person name="Smit A.F."/>
            <person name="Stupka E."/>
            <person name="Szustakowski J."/>
            <person name="Thierry-Mieg D."/>
            <person name="Thierry-Mieg J."/>
            <person name="Wagner L."/>
            <person name="Wallis J."/>
            <person name="Wheeler R."/>
            <person name="Williams A."/>
            <person name="Wolf Y.I."/>
            <person name="Wolfe K.H."/>
            <person name="Yang S.P."/>
            <person name="Yeh R.F."/>
            <person name="Collins F."/>
            <person name="Guyer M.S."/>
            <person name="Peterson J."/>
            <person name="Felsenfeld A."/>
            <person name="Wetterstrand K.A."/>
            <person name="Patrinos A."/>
            <person name="Morgan M.J."/>
            <person name="de Jong P."/>
            <person name="Catanese J.J."/>
            <person name="Osoegawa K."/>
            <person name="Shizuya H."/>
            <person name="Choi S."/>
            <person name="Chen Y.J."/>
        </authorList>
    </citation>
    <scope>NUCLEOTIDE SEQUENCE [LARGE SCALE GENOMIC DNA]</scope>
</reference>
<dbReference type="Proteomes" id="UP000005640">
    <property type="component" value="Chromosome 16"/>
</dbReference>
<accession>A0A0G2JLB9</accession>
<reference evidence="1 2" key="3">
    <citation type="journal article" date="2004" name="Nature">
        <title>The sequence and analysis of duplication-rich human chromosome 16.</title>
        <authorList>
            <person name="Martin J."/>
            <person name="Han C."/>
            <person name="Gordon L.A."/>
            <person name="Terry A."/>
            <person name="Prabhakar S."/>
            <person name="She X."/>
            <person name="Xie G."/>
            <person name="Hellsten U."/>
            <person name="Chan Y.M."/>
            <person name="Altherr M."/>
            <person name="Couronne O."/>
            <person name="Aerts A."/>
            <person name="Bajorek E."/>
            <person name="Black S."/>
            <person name="Blumer H."/>
            <person name="Branscomb E."/>
            <person name="Brown N.C."/>
            <person name="Bruno W.J."/>
            <person name="Buckingham J.M."/>
            <person name="Callen D.F."/>
            <person name="Campbell C.S."/>
            <person name="Campbell M.L."/>
            <person name="Campbell E.W."/>
            <person name="Caoile C."/>
            <person name="Challacombe J.F."/>
            <person name="Chasteen L.A."/>
            <person name="Chertkov O."/>
            <person name="Chi H.C."/>
            <person name="Christensen M."/>
            <person name="Clark L.M."/>
            <person name="Cohn J.D."/>
            <person name="Denys M."/>
            <person name="Detter J.C."/>
            <person name="Dickson M."/>
            <person name="Dimitrijevic-Bussod M."/>
            <person name="Escobar J."/>
            <person name="Fawcett J.J."/>
            <person name="Flowers D."/>
            <person name="Fotopulos D."/>
            <person name="Glavina T."/>
            <person name="Gomez M."/>
            <person name="Gonzales E."/>
            <person name="Goodstein D."/>
            <person name="Goodwin L.A."/>
            <person name="Grady D.L."/>
            <person name="Grigoriev I."/>
            <person name="Groza M."/>
            <person name="Hammon N."/>
            <person name="Hawkins T."/>
            <person name="Haydu L."/>
            <person name="Hildebrand C.E."/>
            <person name="Huang W."/>
            <person name="Israni S."/>
            <person name="Jett J."/>
            <person name="Jewett P.B."/>
            <person name="Kadner K."/>
            <person name="Kimball H."/>
            <person name="Kobayashi A."/>
            <person name="Krawczyk M.C."/>
            <person name="Leyba T."/>
            <person name="Longmire J.L."/>
            <person name="Lopez F."/>
            <person name="Lou Y."/>
            <person name="Lowry S."/>
            <person name="Ludeman T."/>
            <person name="Manohar C.F."/>
            <person name="Mark G.A."/>
            <person name="McMurray K.L."/>
            <person name="Meincke L.J."/>
            <person name="Morgan J."/>
            <person name="Moyzis R.K."/>
            <person name="Mundt M.O."/>
            <person name="Munk A.C."/>
            <person name="Nandkeshwar R.D."/>
            <person name="Pitluck S."/>
            <person name="Pollard M."/>
            <person name="Predki P."/>
            <person name="Parson-Quintana B."/>
            <person name="Ramirez L."/>
            <person name="Rash S."/>
            <person name="Retterer J."/>
            <person name="Ricke D.O."/>
            <person name="Robinson D.L."/>
            <person name="Rodriguez A."/>
            <person name="Salamov A."/>
            <person name="Saunders E.H."/>
            <person name="Scott D."/>
            <person name="Shough T."/>
            <person name="Stallings R.L."/>
            <person name="Stalvey M."/>
            <person name="Sutherland R.D."/>
            <person name="Tapia R."/>
            <person name="Tesmer J.G."/>
            <person name="Thayer N."/>
            <person name="Thompson L.S."/>
            <person name="Tice H."/>
            <person name="Torney D.C."/>
            <person name="Tran-Gyamfi M."/>
            <person name="Tsai M."/>
            <person name="Ulanovsky L.E."/>
            <person name="Ustaszewska A."/>
            <person name="Vo N."/>
            <person name="White P.S."/>
            <person name="Williams A.L."/>
            <person name="Wills P.L."/>
            <person name="Wu J.R."/>
            <person name="Wu K."/>
            <person name="Yang J."/>
            <person name="Dejong P."/>
            <person name="Bruce D."/>
            <person name="Doggett N.A."/>
            <person name="Deaven L."/>
            <person name="Schmutz J."/>
            <person name="Grimwood J."/>
            <person name="Richardson P."/>
            <person name="Rokhsar D.S."/>
            <person name="Eichler E.E."/>
            <person name="Gilna P."/>
            <person name="Lucas S.M."/>
            <person name="Myers R.M."/>
            <person name="Rubin E.M."/>
            <person name="Pennacchio L.A."/>
        </authorList>
    </citation>
    <scope>NUCLEOTIDE SEQUENCE [LARGE SCALE GENOMIC DNA]</scope>
</reference>
<dbReference type="EMBL" id="AC007599">
    <property type="status" value="NOT_ANNOTATED_CDS"/>
    <property type="molecule type" value="Genomic_DNA"/>
</dbReference>
<feature type="non-terminal residue" evidence="1">
    <location>
        <position position="10"/>
    </location>
</feature>
<evidence type="ECO:0000313" key="1">
    <source>
        <dbReference type="Ensembl" id="ENSP00000458581.1"/>
    </source>
</evidence>
<protein>
    <submittedName>
        <fullName evidence="1">Phosphorylase kinase regulatory subunit beta</fullName>
    </submittedName>
</protein>
<dbReference type="OrthoDB" id="5971574at2759"/>
<gene>
    <name evidence="1" type="primary">PHKB</name>
</gene>
<keyword evidence="2" id="KW-1185">Reference proteome</keyword>
<dbReference type="ExpressionAtlas" id="A0A0G2JLB9">
    <property type="expression patterns" value="baseline and differential"/>
</dbReference>
<name>A0A0G2JLB9_HUMAN</name>
<dbReference type="EMBL" id="AC092374">
    <property type="status" value="NOT_ANNOTATED_CDS"/>
    <property type="molecule type" value="Genomic_DNA"/>
</dbReference>
<dbReference type="HGNC" id="HGNC:8927">
    <property type="gene designation" value="PHKB"/>
</dbReference>
<dbReference type="OpenTargets" id="ENSG00000102893"/>
<reference evidence="1 2" key="2">
    <citation type="journal article" date="2004" name="Nature">
        <title>Finishing the euchromatic sequence of the human genome.</title>
        <authorList>
            <consortium name="International Human Genome Sequencing Consortium"/>
        </authorList>
    </citation>
    <scope>NUCLEOTIDE SEQUENCE [LARGE SCALE GENOMIC DNA]</scope>
</reference>
<organism evidence="1 2">
    <name type="scientific">Homo sapiens</name>
    <name type="common">Human</name>
    <dbReference type="NCBI Taxonomy" id="9606"/>
    <lineage>
        <taxon>Eukaryota</taxon>
        <taxon>Metazoa</taxon>
        <taxon>Chordata</taxon>
        <taxon>Craniata</taxon>
        <taxon>Vertebrata</taxon>
        <taxon>Euteleostomi</taxon>
        <taxon>Mammalia</taxon>
        <taxon>Eutheria</taxon>
        <taxon>Euarchontoglires</taxon>
        <taxon>Primates</taxon>
        <taxon>Haplorrhini</taxon>
        <taxon>Catarrhini</taxon>
        <taxon>Hominidae</taxon>
        <taxon>Homo</taxon>
    </lineage>
</organism>